<evidence type="ECO:0000259" key="4">
    <source>
        <dbReference type="Pfam" id="PF13460"/>
    </source>
</evidence>
<comment type="similarity">
    <text evidence="1">Belongs to the NmrA-type oxidoreductase family. Isoflavone reductase subfamily.</text>
</comment>
<dbReference type="InterPro" id="IPR051609">
    <property type="entry name" value="NmrA/Isoflavone_reductase-like"/>
</dbReference>
<dbReference type="InterPro" id="IPR016040">
    <property type="entry name" value="NAD(P)-bd_dom"/>
</dbReference>
<feature type="domain" description="NAD(P)-binding" evidence="4">
    <location>
        <begin position="13"/>
        <end position="149"/>
    </location>
</feature>
<dbReference type="SUPFAM" id="SSF51735">
    <property type="entry name" value="NAD(P)-binding Rossmann-fold domains"/>
    <property type="match status" value="1"/>
</dbReference>
<dbReference type="GO" id="GO:0016491">
    <property type="term" value="F:oxidoreductase activity"/>
    <property type="evidence" value="ECO:0007669"/>
    <property type="project" value="UniProtKB-KW"/>
</dbReference>
<evidence type="ECO:0000313" key="5">
    <source>
        <dbReference type="EMBL" id="WQF83719.1"/>
    </source>
</evidence>
<dbReference type="PANTHER" id="PTHR47706:SF1">
    <property type="entry name" value="CIPA-LIKE, PUTATIVE (AFU_ORTHOLOGUE AFUA_1G12460)-RELATED"/>
    <property type="match status" value="1"/>
</dbReference>
<dbReference type="Pfam" id="PF13460">
    <property type="entry name" value="NAD_binding_10"/>
    <property type="match status" value="1"/>
</dbReference>
<dbReference type="GeneID" id="87945236"/>
<proteinExistence type="inferred from homology"/>
<dbReference type="KEGG" id="cdet:87945236"/>
<protein>
    <submittedName>
        <fullName evidence="5">NAD(P)-binding domain, NAD(P)-binding domain superfamily</fullName>
    </submittedName>
</protein>
<keyword evidence="3" id="KW-0560">Oxidoreductase</keyword>
<evidence type="ECO:0000256" key="2">
    <source>
        <dbReference type="ARBA" id="ARBA00022857"/>
    </source>
</evidence>
<reference evidence="6" key="1">
    <citation type="journal article" date="2023" name="bioRxiv">
        <title>Complete genome of the Medicago anthracnose fungus, Colletotrichum destructivum, reveals a mini-chromosome-like region within a core chromosome.</title>
        <authorList>
            <person name="Lapalu N."/>
            <person name="Simon A."/>
            <person name="Lu A."/>
            <person name="Plaumann P.-L."/>
            <person name="Amselem J."/>
            <person name="Pigne S."/>
            <person name="Auger A."/>
            <person name="Koch C."/>
            <person name="Dallery J.-F."/>
            <person name="O'Connell R.J."/>
        </authorList>
    </citation>
    <scope>NUCLEOTIDE SEQUENCE [LARGE SCALE GENOMIC DNA]</scope>
    <source>
        <strain evidence="6">CBS 520.97</strain>
    </source>
</reference>
<organism evidence="5 6">
    <name type="scientific">Colletotrichum destructivum</name>
    <dbReference type="NCBI Taxonomy" id="34406"/>
    <lineage>
        <taxon>Eukaryota</taxon>
        <taxon>Fungi</taxon>
        <taxon>Dikarya</taxon>
        <taxon>Ascomycota</taxon>
        <taxon>Pezizomycotina</taxon>
        <taxon>Sordariomycetes</taxon>
        <taxon>Hypocreomycetidae</taxon>
        <taxon>Glomerellales</taxon>
        <taxon>Glomerellaceae</taxon>
        <taxon>Colletotrichum</taxon>
        <taxon>Colletotrichum destructivum species complex</taxon>
    </lineage>
</organism>
<keyword evidence="6" id="KW-1185">Reference proteome</keyword>
<dbReference type="Proteomes" id="UP001322277">
    <property type="component" value="Chromosome 5"/>
</dbReference>
<sequence length="316" mass="34603">MEPRKVQTVALAGATGNVGKWTLKALVADGFRVTVLARRQASFPDGVAVKVVDFGSSDALTEALRGHDAFVDCTLVHDDTPARLMDAAAAAGVYRYIPSDFSLDLHNRNVHGLPVFFRKDANDRHLFRTCEETGMTWSVVCNGAFLDWNLRSGFMNIDVHGRRVDYIGDGANVHAWTTLEATGKAVSGALRRAAETENRPVYVHSVNKSQRQMADLCKEALGGADDDWEESRSDMDEVLAGALREFHAGNFGWNVLGDMIRYANSRPDFSCPWEKSDNALLGVETMTDDEVKGLIRAIAAEKTVSASTTFSSRTVV</sequence>
<dbReference type="Gene3D" id="3.40.50.720">
    <property type="entry name" value="NAD(P)-binding Rossmann-like Domain"/>
    <property type="match status" value="1"/>
</dbReference>
<evidence type="ECO:0000313" key="6">
    <source>
        <dbReference type="Proteomes" id="UP001322277"/>
    </source>
</evidence>
<evidence type="ECO:0000256" key="3">
    <source>
        <dbReference type="ARBA" id="ARBA00023002"/>
    </source>
</evidence>
<accession>A0AAX4IK45</accession>
<dbReference type="RefSeq" id="XP_062780943.1">
    <property type="nucleotide sequence ID" value="XM_062924892.1"/>
</dbReference>
<dbReference type="PANTHER" id="PTHR47706">
    <property type="entry name" value="NMRA-LIKE FAMILY PROTEIN"/>
    <property type="match status" value="1"/>
</dbReference>
<keyword evidence="2" id="KW-0521">NADP</keyword>
<name>A0AAX4IK45_9PEZI</name>
<dbReference type="EMBL" id="CP137309">
    <property type="protein sequence ID" value="WQF83719.1"/>
    <property type="molecule type" value="Genomic_DNA"/>
</dbReference>
<dbReference type="AlphaFoldDB" id="A0AAX4IK45"/>
<dbReference type="InterPro" id="IPR036291">
    <property type="entry name" value="NAD(P)-bd_dom_sf"/>
</dbReference>
<evidence type="ECO:0000256" key="1">
    <source>
        <dbReference type="ARBA" id="ARBA00005725"/>
    </source>
</evidence>
<gene>
    <name evidence="5" type="ORF">CDEST_08733</name>
</gene>